<dbReference type="InterPro" id="IPR050345">
    <property type="entry name" value="Aliph_Amidase/BUP"/>
</dbReference>
<dbReference type="Pfam" id="PF00795">
    <property type="entry name" value="CN_hydrolase"/>
    <property type="match status" value="1"/>
</dbReference>
<feature type="domain" description="CN hydrolase" evidence="2">
    <location>
        <begin position="1"/>
        <end position="257"/>
    </location>
</feature>
<evidence type="ECO:0000256" key="1">
    <source>
        <dbReference type="ARBA" id="ARBA00022801"/>
    </source>
</evidence>
<evidence type="ECO:0000313" key="4">
    <source>
        <dbReference type="Proteomes" id="UP000249633"/>
    </source>
</evidence>
<evidence type="ECO:0000313" key="3">
    <source>
        <dbReference type="EMBL" id="PZP35809.1"/>
    </source>
</evidence>
<gene>
    <name evidence="3" type="ORF">DI603_03320</name>
</gene>
<reference evidence="3 4" key="1">
    <citation type="submission" date="2017-08" db="EMBL/GenBank/DDBJ databases">
        <title>Infants hospitalized years apart are colonized by the same room-sourced microbial strains.</title>
        <authorList>
            <person name="Brooks B."/>
            <person name="Olm M.R."/>
            <person name="Firek B.A."/>
            <person name="Baker R."/>
            <person name="Thomas B.C."/>
            <person name="Morowitz M.J."/>
            <person name="Banfield J.F."/>
        </authorList>
    </citation>
    <scope>NUCLEOTIDE SEQUENCE [LARGE SCALE GENOMIC DNA]</scope>
    <source>
        <strain evidence="3">S2_012_000_R2_81</strain>
    </source>
</reference>
<protein>
    <recommendedName>
        <fullName evidence="2">CN hydrolase domain-containing protein</fullName>
    </recommendedName>
</protein>
<comment type="caution">
    <text evidence="3">The sequence shown here is derived from an EMBL/GenBank/DDBJ whole genome shotgun (WGS) entry which is preliminary data.</text>
</comment>
<dbReference type="InterPro" id="IPR036526">
    <property type="entry name" value="C-N_Hydrolase_sf"/>
</dbReference>
<dbReference type="InterPro" id="IPR003010">
    <property type="entry name" value="C-N_Hydrolase"/>
</dbReference>
<organism evidence="3 4">
    <name type="scientific">Roseateles depolymerans</name>
    <dbReference type="NCBI Taxonomy" id="76731"/>
    <lineage>
        <taxon>Bacteria</taxon>
        <taxon>Pseudomonadati</taxon>
        <taxon>Pseudomonadota</taxon>
        <taxon>Betaproteobacteria</taxon>
        <taxon>Burkholderiales</taxon>
        <taxon>Sphaerotilaceae</taxon>
        <taxon>Roseateles</taxon>
    </lineage>
</organism>
<dbReference type="PROSITE" id="PS50263">
    <property type="entry name" value="CN_HYDROLASE"/>
    <property type="match status" value="1"/>
</dbReference>
<evidence type="ECO:0000259" key="2">
    <source>
        <dbReference type="PROSITE" id="PS50263"/>
    </source>
</evidence>
<dbReference type="PANTHER" id="PTHR43674">
    <property type="entry name" value="NITRILASE C965.09-RELATED"/>
    <property type="match status" value="1"/>
</dbReference>
<dbReference type="GO" id="GO:0016811">
    <property type="term" value="F:hydrolase activity, acting on carbon-nitrogen (but not peptide) bonds, in linear amides"/>
    <property type="evidence" value="ECO:0007669"/>
    <property type="project" value="TreeGrafter"/>
</dbReference>
<sequence>MRVAVLQPAMHWQPVGNLRETLRALERAAAAGAGLLVGPELGLTGFHRQVTRHFGAGALAAELAQLQAACARLQVAAAVGLPWALDDGRALNSHLYIDAQGRLAGRVDKQGLTPSEATVFAAGGPRAWTALAGVALSSVLCRETLDGEALLPEWQASAPPGLRVLLWPSYIADGDTGNADEADLVQRYRQGACAMARALQAWVLQCNWPVSLNEPAARGFGASIVVAPDGRLVAELARDEPGLWCLALAAGAASITRLG</sequence>
<accession>A0A2W5G1J0</accession>
<dbReference type="SUPFAM" id="SSF56317">
    <property type="entry name" value="Carbon-nitrogen hydrolase"/>
    <property type="match status" value="1"/>
</dbReference>
<dbReference type="AlphaFoldDB" id="A0A2W5G1J0"/>
<proteinExistence type="predicted"/>
<dbReference type="Gene3D" id="3.60.110.10">
    <property type="entry name" value="Carbon-nitrogen hydrolase"/>
    <property type="match status" value="1"/>
</dbReference>
<keyword evidence="1" id="KW-0378">Hydrolase</keyword>
<name>A0A2W5G1J0_9BURK</name>
<dbReference type="EMBL" id="QFOD01000002">
    <property type="protein sequence ID" value="PZP35809.1"/>
    <property type="molecule type" value="Genomic_DNA"/>
</dbReference>
<dbReference type="PANTHER" id="PTHR43674:SF16">
    <property type="entry name" value="CARBON-NITROGEN FAMILY, PUTATIVE (AFU_ORTHOLOGUE AFUA_5G02350)-RELATED"/>
    <property type="match status" value="1"/>
</dbReference>
<dbReference type="Proteomes" id="UP000249633">
    <property type="component" value="Unassembled WGS sequence"/>
</dbReference>